<reference evidence="2 3" key="1">
    <citation type="submission" date="2019-02" db="EMBL/GenBank/DDBJ databases">
        <title>Deep-cultivation of Planctomycetes and their phenomic and genomic characterization uncovers novel biology.</title>
        <authorList>
            <person name="Wiegand S."/>
            <person name="Jogler M."/>
            <person name="Boedeker C."/>
            <person name="Pinto D."/>
            <person name="Vollmers J."/>
            <person name="Rivas-Marin E."/>
            <person name="Kohn T."/>
            <person name="Peeters S.H."/>
            <person name="Heuer A."/>
            <person name="Rast P."/>
            <person name="Oberbeckmann S."/>
            <person name="Bunk B."/>
            <person name="Jeske O."/>
            <person name="Meyerdierks A."/>
            <person name="Storesund J.E."/>
            <person name="Kallscheuer N."/>
            <person name="Luecker S."/>
            <person name="Lage O.M."/>
            <person name="Pohl T."/>
            <person name="Merkel B.J."/>
            <person name="Hornburger P."/>
            <person name="Mueller R.-W."/>
            <person name="Bruemmer F."/>
            <person name="Labrenz M."/>
            <person name="Spormann A.M."/>
            <person name="Op den Camp H."/>
            <person name="Overmann J."/>
            <person name="Amann R."/>
            <person name="Jetten M.S.M."/>
            <person name="Mascher T."/>
            <person name="Medema M.H."/>
            <person name="Devos D.P."/>
            <person name="Kaster A.-K."/>
            <person name="Ovreas L."/>
            <person name="Rohde M."/>
            <person name="Galperin M.Y."/>
            <person name="Jogler C."/>
        </authorList>
    </citation>
    <scope>NUCLEOTIDE SEQUENCE [LARGE SCALE GENOMIC DNA]</scope>
    <source>
        <strain evidence="2 3">ETA_A1</strain>
    </source>
</reference>
<feature type="region of interest" description="Disordered" evidence="1">
    <location>
        <begin position="22"/>
        <end position="72"/>
    </location>
</feature>
<keyword evidence="3" id="KW-1185">Reference proteome</keyword>
<evidence type="ECO:0000313" key="3">
    <source>
        <dbReference type="Proteomes" id="UP000319576"/>
    </source>
</evidence>
<evidence type="ECO:0000313" key="2">
    <source>
        <dbReference type="EMBL" id="QDU21453.1"/>
    </source>
</evidence>
<proteinExistence type="predicted"/>
<dbReference type="Proteomes" id="UP000319576">
    <property type="component" value="Chromosome"/>
</dbReference>
<dbReference type="AlphaFoldDB" id="A0A517XVB5"/>
<sequence>MRGVGRRLGVLVIAAATGCATKPYDRDPLLSSGYGVRGDRAAAARPPRPEAEPATPDAPTGPVLGDRGLTSR</sequence>
<dbReference type="KEGG" id="uli:ETAA1_34200"/>
<dbReference type="EMBL" id="CP036273">
    <property type="protein sequence ID" value="QDU21453.1"/>
    <property type="molecule type" value="Genomic_DNA"/>
</dbReference>
<feature type="compositionally biased region" description="Basic and acidic residues" evidence="1">
    <location>
        <begin position="37"/>
        <end position="51"/>
    </location>
</feature>
<gene>
    <name evidence="2" type="ORF">ETAA1_34200</name>
</gene>
<organism evidence="2 3">
    <name type="scientific">Urbifossiella limnaea</name>
    <dbReference type="NCBI Taxonomy" id="2528023"/>
    <lineage>
        <taxon>Bacteria</taxon>
        <taxon>Pseudomonadati</taxon>
        <taxon>Planctomycetota</taxon>
        <taxon>Planctomycetia</taxon>
        <taxon>Gemmatales</taxon>
        <taxon>Gemmataceae</taxon>
        <taxon>Urbifossiella</taxon>
    </lineage>
</organism>
<dbReference type="RefSeq" id="WP_145240413.1">
    <property type="nucleotide sequence ID" value="NZ_CP036273.1"/>
</dbReference>
<evidence type="ECO:0000256" key="1">
    <source>
        <dbReference type="SAM" id="MobiDB-lite"/>
    </source>
</evidence>
<dbReference type="PROSITE" id="PS51257">
    <property type="entry name" value="PROKAR_LIPOPROTEIN"/>
    <property type="match status" value="1"/>
</dbReference>
<accession>A0A517XVB5</accession>
<protein>
    <submittedName>
        <fullName evidence="2">Uncharacterized protein</fullName>
    </submittedName>
</protein>
<name>A0A517XVB5_9BACT</name>
<feature type="compositionally biased region" description="Low complexity" evidence="1">
    <location>
        <begin position="52"/>
        <end position="62"/>
    </location>
</feature>